<dbReference type="InterPro" id="IPR002110">
    <property type="entry name" value="Ankyrin_rpt"/>
</dbReference>
<dbReference type="AlphaFoldDB" id="A0A812MY41"/>
<evidence type="ECO:0000313" key="6">
    <source>
        <dbReference type="Proteomes" id="UP000649617"/>
    </source>
</evidence>
<feature type="region of interest" description="Disordered" evidence="4">
    <location>
        <begin position="1"/>
        <end position="27"/>
    </location>
</feature>
<name>A0A812MY41_SYMPI</name>
<dbReference type="SUPFAM" id="SSF48403">
    <property type="entry name" value="Ankyrin repeat"/>
    <property type="match status" value="1"/>
</dbReference>
<reference evidence="5" key="1">
    <citation type="submission" date="2021-02" db="EMBL/GenBank/DDBJ databases">
        <authorList>
            <person name="Dougan E. K."/>
            <person name="Rhodes N."/>
            <person name="Thang M."/>
            <person name="Chan C."/>
        </authorList>
    </citation>
    <scope>NUCLEOTIDE SEQUENCE</scope>
</reference>
<dbReference type="SMART" id="SM00248">
    <property type="entry name" value="ANK"/>
    <property type="match status" value="3"/>
</dbReference>
<gene>
    <name evidence="5" type="ORF">SPIL2461_LOCUS6256</name>
</gene>
<feature type="region of interest" description="Disordered" evidence="4">
    <location>
        <begin position="55"/>
        <end position="87"/>
    </location>
</feature>
<evidence type="ECO:0000256" key="3">
    <source>
        <dbReference type="PROSITE-ProRule" id="PRU00023"/>
    </source>
</evidence>
<dbReference type="Proteomes" id="UP000649617">
    <property type="component" value="Unassembled WGS sequence"/>
</dbReference>
<dbReference type="OrthoDB" id="290990at2759"/>
<dbReference type="PANTHER" id="PTHR24166:SF48">
    <property type="entry name" value="PROTEIN VAPYRIN"/>
    <property type="match status" value="1"/>
</dbReference>
<sequence>MASSSATGDMEEEAVQKAGRRQSLQEVVNTRLLNRRNNLNAANATMAKSAFTLAKGKTGDEGSESESESESSDDGDGRLLDHAQENGPGQLLQALTSKWKSHTEKMVVQLIHSGVDVSERLQEPWDPGFNHFKQTIGAEALHFAARLGLLQACNALLENKAEVDSQTDTGVTALMVAVMFNRLDVANLLLNAKASVLRQEGNGLTVTDVAILEGNPNMVQELLLREQQEDEQTEQEVMQAAIDAGADISLLPAMDE</sequence>
<dbReference type="PANTHER" id="PTHR24166">
    <property type="entry name" value="ROLLING PEBBLES, ISOFORM B"/>
    <property type="match status" value="1"/>
</dbReference>
<dbReference type="Pfam" id="PF12796">
    <property type="entry name" value="Ank_2"/>
    <property type="match status" value="1"/>
</dbReference>
<dbReference type="EMBL" id="CAJNIZ010009325">
    <property type="protein sequence ID" value="CAE7279456.1"/>
    <property type="molecule type" value="Genomic_DNA"/>
</dbReference>
<feature type="repeat" description="ANK" evidence="3">
    <location>
        <begin position="136"/>
        <end position="168"/>
    </location>
</feature>
<proteinExistence type="predicted"/>
<dbReference type="InterPro" id="IPR050889">
    <property type="entry name" value="Dendritic_Spine_Reg/Scaffold"/>
</dbReference>
<accession>A0A812MY41</accession>
<feature type="compositionally biased region" description="Acidic residues" evidence="4">
    <location>
        <begin position="61"/>
        <end position="74"/>
    </location>
</feature>
<comment type="caution">
    <text evidence="5">The sequence shown here is derived from an EMBL/GenBank/DDBJ whole genome shotgun (WGS) entry which is preliminary data.</text>
</comment>
<keyword evidence="2 3" id="KW-0040">ANK repeat</keyword>
<protein>
    <submittedName>
        <fullName evidence="5">Uncharacterized protein</fullName>
    </submittedName>
</protein>
<organism evidence="5 6">
    <name type="scientific">Symbiodinium pilosum</name>
    <name type="common">Dinoflagellate</name>
    <dbReference type="NCBI Taxonomy" id="2952"/>
    <lineage>
        <taxon>Eukaryota</taxon>
        <taxon>Sar</taxon>
        <taxon>Alveolata</taxon>
        <taxon>Dinophyceae</taxon>
        <taxon>Suessiales</taxon>
        <taxon>Symbiodiniaceae</taxon>
        <taxon>Symbiodinium</taxon>
    </lineage>
</organism>
<dbReference type="PROSITE" id="PS50088">
    <property type="entry name" value="ANK_REPEAT"/>
    <property type="match status" value="1"/>
</dbReference>
<feature type="non-terminal residue" evidence="5">
    <location>
        <position position="1"/>
    </location>
</feature>
<dbReference type="InterPro" id="IPR036770">
    <property type="entry name" value="Ankyrin_rpt-contain_sf"/>
</dbReference>
<feature type="compositionally biased region" description="Basic and acidic residues" evidence="4">
    <location>
        <begin position="75"/>
        <end position="84"/>
    </location>
</feature>
<keyword evidence="1" id="KW-0677">Repeat</keyword>
<evidence type="ECO:0000313" key="5">
    <source>
        <dbReference type="EMBL" id="CAE7279456.1"/>
    </source>
</evidence>
<dbReference type="Gene3D" id="1.25.40.20">
    <property type="entry name" value="Ankyrin repeat-containing domain"/>
    <property type="match status" value="1"/>
</dbReference>
<evidence type="ECO:0000256" key="4">
    <source>
        <dbReference type="SAM" id="MobiDB-lite"/>
    </source>
</evidence>
<keyword evidence="6" id="KW-1185">Reference proteome</keyword>
<evidence type="ECO:0000256" key="2">
    <source>
        <dbReference type="ARBA" id="ARBA00023043"/>
    </source>
</evidence>
<evidence type="ECO:0000256" key="1">
    <source>
        <dbReference type="ARBA" id="ARBA00022737"/>
    </source>
</evidence>